<dbReference type="AlphaFoldDB" id="A0A9P9IKK0"/>
<keyword evidence="3" id="KW-1185">Reference proteome</keyword>
<feature type="chain" id="PRO_5040375911" evidence="1">
    <location>
        <begin position="23"/>
        <end position="105"/>
    </location>
</feature>
<dbReference type="Proteomes" id="UP000700596">
    <property type="component" value="Unassembled WGS sequence"/>
</dbReference>
<sequence>MKMLYIITLIAIGALHTCFVKCQPITNRYSYHVRPNLAVFPELSQYRLHWYSVGQHVFIAQPVWLSYEYSRSIIQYRFLATYIFSELHVPTNYPSIYVSLCDSGT</sequence>
<keyword evidence="1" id="KW-0732">Signal</keyword>
<feature type="signal peptide" evidence="1">
    <location>
        <begin position="1"/>
        <end position="22"/>
    </location>
</feature>
<name>A0A9P9IKK0_9PLEO</name>
<evidence type="ECO:0000313" key="3">
    <source>
        <dbReference type="Proteomes" id="UP000700596"/>
    </source>
</evidence>
<accession>A0A9P9IKK0</accession>
<gene>
    <name evidence="2" type="ORF">B0J11DRAFT_320432</name>
</gene>
<evidence type="ECO:0000256" key="1">
    <source>
        <dbReference type="SAM" id="SignalP"/>
    </source>
</evidence>
<dbReference type="EMBL" id="JAGMWT010000008">
    <property type="protein sequence ID" value="KAH7123737.1"/>
    <property type="molecule type" value="Genomic_DNA"/>
</dbReference>
<protein>
    <submittedName>
        <fullName evidence="2">Uncharacterized protein</fullName>
    </submittedName>
</protein>
<evidence type="ECO:0000313" key="2">
    <source>
        <dbReference type="EMBL" id="KAH7123737.1"/>
    </source>
</evidence>
<reference evidence="2" key="1">
    <citation type="journal article" date="2021" name="Nat. Commun.">
        <title>Genetic determinants of endophytism in the Arabidopsis root mycobiome.</title>
        <authorList>
            <person name="Mesny F."/>
            <person name="Miyauchi S."/>
            <person name="Thiergart T."/>
            <person name="Pickel B."/>
            <person name="Atanasova L."/>
            <person name="Karlsson M."/>
            <person name="Huettel B."/>
            <person name="Barry K.W."/>
            <person name="Haridas S."/>
            <person name="Chen C."/>
            <person name="Bauer D."/>
            <person name="Andreopoulos W."/>
            <person name="Pangilinan J."/>
            <person name="LaButti K."/>
            <person name="Riley R."/>
            <person name="Lipzen A."/>
            <person name="Clum A."/>
            <person name="Drula E."/>
            <person name="Henrissat B."/>
            <person name="Kohler A."/>
            <person name="Grigoriev I.V."/>
            <person name="Martin F.M."/>
            <person name="Hacquard S."/>
        </authorList>
    </citation>
    <scope>NUCLEOTIDE SEQUENCE</scope>
    <source>
        <strain evidence="2">MPI-CAGE-CH-0243</strain>
    </source>
</reference>
<organism evidence="2 3">
    <name type="scientific">Dendryphion nanum</name>
    <dbReference type="NCBI Taxonomy" id="256645"/>
    <lineage>
        <taxon>Eukaryota</taxon>
        <taxon>Fungi</taxon>
        <taxon>Dikarya</taxon>
        <taxon>Ascomycota</taxon>
        <taxon>Pezizomycotina</taxon>
        <taxon>Dothideomycetes</taxon>
        <taxon>Pleosporomycetidae</taxon>
        <taxon>Pleosporales</taxon>
        <taxon>Torulaceae</taxon>
        <taxon>Dendryphion</taxon>
    </lineage>
</organism>
<proteinExistence type="predicted"/>
<comment type="caution">
    <text evidence="2">The sequence shown here is derived from an EMBL/GenBank/DDBJ whole genome shotgun (WGS) entry which is preliminary data.</text>
</comment>